<comment type="caution">
    <text evidence="3">The sequence shown here is derived from an EMBL/GenBank/DDBJ whole genome shotgun (WGS) entry which is preliminary data.</text>
</comment>
<dbReference type="SUPFAM" id="SSF46785">
    <property type="entry name" value="Winged helix' DNA-binding domain"/>
    <property type="match status" value="1"/>
</dbReference>
<evidence type="ECO:0000313" key="3">
    <source>
        <dbReference type="EMBL" id="MFC0684615.1"/>
    </source>
</evidence>
<dbReference type="InterPro" id="IPR013196">
    <property type="entry name" value="HTH_11"/>
</dbReference>
<reference evidence="3 4" key="1">
    <citation type="submission" date="2024-09" db="EMBL/GenBank/DDBJ databases">
        <authorList>
            <person name="Sun Q."/>
            <person name="Mori K."/>
        </authorList>
    </citation>
    <scope>NUCLEOTIDE SEQUENCE [LARGE SCALE GENOMIC DNA]</scope>
    <source>
        <strain evidence="3 4">CICC 11035S</strain>
    </source>
</reference>
<dbReference type="Gene3D" id="1.10.10.10">
    <property type="entry name" value="Winged helix-like DNA-binding domain superfamily/Winged helix DNA-binding domain"/>
    <property type="match status" value="1"/>
</dbReference>
<protein>
    <submittedName>
        <fullName evidence="3">Helix-turn-helix transcriptional regulator</fullName>
    </submittedName>
</protein>
<keyword evidence="4" id="KW-1185">Reference proteome</keyword>
<dbReference type="Pfam" id="PF08279">
    <property type="entry name" value="HTH_11"/>
    <property type="match status" value="1"/>
</dbReference>
<name>A0ABV6S5W4_9SPHN</name>
<dbReference type="Pfam" id="PF13280">
    <property type="entry name" value="WYL"/>
    <property type="match status" value="1"/>
</dbReference>
<feature type="domain" description="Helix-turn-helix type 11" evidence="1">
    <location>
        <begin position="6"/>
        <end position="60"/>
    </location>
</feature>
<dbReference type="PROSITE" id="PS52050">
    <property type="entry name" value="WYL"/>
    <property type="match status" value="1"/>
</dbReference>
<evidence type="ECO:0000313" key="4">
    <source>
        <dbReference type="Proteomes" id="UP001589858"/>
    </source>
</evidence>
<evidence type="ECO:0000259" key="2">
    <source>
        <dbReference type="Pfam" id="PF13280"/>
    </source>
</evidence>
<dbReference type="InterPro" id="IPR036390">
    <property type="entry name" value="WH_DNA-bd_sf"/>
</dbReference>
<dbReference type="Proteomes" id="UP001589858">
    <property type="component" value="Unassembled WGS sequence"/>
</dbReference>
<dbReference type="PANTHER" id="PTHR34580">
    <property type="match status" value="1"/>
</dbReference>
<gene>
    <name evidence="3" type="ORF">ACFFF8_08400</name>
</gene>
<dbReference type="EMBL" id="JBHLTM010000027">
    <property type="protein sequence ID" value="MFC0684615.1"/>
    <property type="molecule type" value="Genomic_DNA"/>
</dbReference>
<proteinExistence type="predicted"/>
<dbReference type="InterPro" id="IPR036388">
    <property type="entry name" value="WH-like_DNA-bd_sf"/>
</dbReference>
<feature type="domain" description="WYL" evidence="2">
    <location>
        <begin position="149"/>
        <end position="207"/>
    </location>
</feature>
<dbReference type="InterPro" id="IPR026881">
    <property type="entry name" value="WYL_dom"/>
</dbReference>
<dbReference type="InterPro" id="IPR051534">
    <property type="entry name" value="CBASS_pafABC_assoc_protein"/>
</dbReference>
<accession>A0ABV6S5W4</accession>
<organism evidence="3 4">
    <name type="scientific">Novosphingobium clariflavum</name>
    <dbReference type="NCBI Taxonomy" id="2029884"/>
    <lineage>
        <taxon>Bacteria</taxon>
        <taxon>Pseudomonadati</taxon>
        <taxon>Pseudomonadota</taxon>
        <taxon>Alphaproteobacteria</taxon>
        <taxon>Sphingomonadales</taxon>
        <taxon>Sphingomonadaceae</taxon>
        <taxon>Novosphingobium</taxon>
    </lineage>
</organism>
<dbReference type="PANTHER" id="PTHR34580:SF3">
    <property type="entry name" value="PROTEIN PAFB"/>
    <property type="match status" value="1"/>
</dbReference>
<dbReference type="RefSeq" id="WP_267224884.1">
    <property type="nucleotide sequence ID" value="NZ_JAPCWC010000048.1"/>
</dbReference>
<sequence>MRRADRLFQLIQILRRSSRPVTAAEMARELEVSPRTVYRDVADLIAQRVPVQGEAGLGYILDDSFDMPPLMLTPDEIEAAVLGAQWVAGRGDPVLANAARDLIAKITRVVPERLRPIIAHPATGTRPAAAPAAAPSADRIDLARTRVWIRDGRKIEIAYLDQHGDRTVRTVWPIILGFLDDTRMLAAWCELRQDFRHFRADRILAATFIEERYDLRPAALRQRWRRDMEKRRARERAA</sequence>
<evidence type="ECO:0000259" key="1">
    <source>
        <dbReference type="Pfam" id="PF08279"/>
    </source>
</evidence>